<dbReference type="GO" id="GO:0015141">
    <property type="term" value="F:succinate transmembrane transporter activity"/>
    <property type="evidence" value="ECO:0007669"/>
    <property type="project" value="UniProtKB-ARBA"/>
</dbReference>
<dbReference type="PANTHER" id="PTHR10283:SF82">
    <property type="entry name" value="SOLUTE CARRIER FAMILY 13 MEMBER 2"/>
    <property type="match status" value="1"/>
</dbReference>
<reference evidence="8" key="1">
    <citation type="journal article" date="2023" name="Mol. Biol. Evol.">
        <title>Third-Generation Sequencing Reveals the Adaptive Role of the Epigenome in Three Deep-Sea Polychaetes.</title>
        <authorList>
            <person name="Perez M."/>
            <person name="Aroh O."/>
            <person name="Sun Y."/>
            <person name="Lan Y."/>
            <person name="Juniper S.K."/>
            <person name="Young C.R."/>
            <person name="Angers B."/>
            <person name="Qian P.Y."/>
        </authorList>
    </citation>
    <scope>NUCLEOTIDE SEQUENCE</scope>
    <source>
        <strain evidence="8">R07B-5</strain>
    </source>
</reference>
<evidence type="ECO:0008006" key="10">
    <source>
        <dbReference type="Google" id="ProtNLM"/>
    </source>
</evidence>
<dbReference type="GO" id="GO:0005886">
    <property type="term" value="C:plasma membrane"/>
    <property type="evidence" value="ECO:0007669"/>
    <property type="project" value="TreeGrafter"/>
</dbReference>
<dbReference type="AlphaFoldDB" id="A0AAD9PFA4"/>
<dbReference type="InterPro" id="IPR001898">
    <property type="entry name" value="SLC13A/DASS"/>
</dbReference>
<feature type="transmembrane region" description="Helical" evidence="7">
    <location>
        <begin position="188"/>
        <end position="216"/>
    </location>
</feature>
<keyword evidence="6 7" id="KW-0472">Membrane</keyword>
<accession>A0AAD9PFA4</accession>
<evidence type="ECO:0000256" key="4">
    <source>
        <dbReference type="ARBA" id="ARBA00022692"/>
    </source>
</evidence>
<proteinExistence type="inferred from homology"/>
<dbReference type="Proteomes" id="UP001209878">
    <property type="component" value="Unassembled WGS sequence"/>
</dbReference>
<sequence>MACFPNMILLLVVAWLYLMIYFMGIGELLKRSVATESSVAAAAVIQREYINLGGITWAEVAVAGHFLLLGAMWLTRDPRFVKGWASFYGSKEKYVTDACCAVTVSCLLFIFPSRRPNFLCFRKSSDTSEPSPAPALLDWKTVQRKLAWDVIIILGGGFALAEACQVSGLSAEIGNFLSTFGTLPRELIAVLVSFVTILVTQITSNISTTTIFLPIVASLAENCGINPFYFMIPVTLSASYAFMLPVSTPPNAIVLAFGRLELKDMMFSGIGLAVICMLLTQIGINSWIIAIFDLNTYPSWAPNVLTTVNP</sequence>
<evidence type="ECO:0000256" key="5">
    <source>
        <dbReference type="ARBA" id="ARBA00022989"/>
    </source>
</evidence>
<dbReference type="InterPro" id="IPR031312">
    <property type="entry name" value="Na/sul_symport_CS"/>
</dbReference>
<feature type="transmembrane region" description="Helical" evidence="7">
    <location>
        <begin position="94"/>
        <end position="113"/>
    </location>
</feature>
<keyword evidence="4 7" id="KW-0812">Transmembrane</keyword>
<protein>
    <recommendedName>
        <fullName evidence="10">Solute carrier family 13 member 5</fullName>
    </recommendedName>
</protein>
<feature type="transmembrane region" description="Helical" evidence="7">
    <location>
        <begin position="49"/>
        <end position="74"/>
    </location>
</feature>
<dbReference type="Pfam" id="PF00939">
    <property type="entry name" value="Na_sulph_symp"/>
    <property type="match status" value="1"/>
</dbReference>
<organism evidence="8 9">
    <name type="scientific">Ridgeia piscesae</name>
    <name type="common">Tubeworm</name>
    <dbReference type="NCBI Taxonomy" id="27915"/>
    <lineage>
        <taxon>Eukaryota</taxon>
        <taxon>Metazoa</taxon>
        <taxon>Spiralia</taxon>
        <taxon>Lophotrochozoa</taxon>
        <taxon>Annelida</taxon>
        <taxon>Polychaeta</taxon>
        <taxon>Sedentaria</taxon>
        <taxon>Canalipalpata</taxon>
        <taxon>Sabellida</taxon>
        <taxon>Siboglinidae</taxon>
        <taxon>Ridgeia</taxon>
    </lineage>
</organism>
<comment type="caution">
    <text evidence="8">The sequence shown here is derived from an EMBL/GenBank/DDBJ whole genome shotgun (WGS) entry which is preliminary data.</text>
</comment>
<feature type="transmembrane region" description="Helical" evidence="7">
    <location>
        <begin position="228"/>
        <end position="246"/>
    </location>
</feature>
<dbReference type="PANTHER" id="PTHR10283">
    <property type="entry name" value="SOLUTE CARRIER FAMILY 13 MEMBER"/>
    <property type="match status" value="1"/>
</dbReference>
<feature type="transmembrane region" description="Helical" evidence="7">
    <location>
        <begin position="6"/>
        <end position="29"/>
    </location>
</feature>
<comment type="similarity">
    <text evidence="2">Belongs to the SLC13A/DASS transporter (TC 2.A.47) family. NADC subfamily.</text>
</comment>
<evidence type="ECO:0000256" key="7">
    <source>
        <dbReference type="SAM" id="Phobius"/>
    </source>
</evidence>
<evidence type="ECO:0000256" key="6">
    <source>
        <dbReference type="ARBA" id="ARBA00023136"/>
    </source>
</evidence>
<feature type="transmembrane region" description="Helical" evidence="7">
    <location>
        <begin position="266"/>
        <end position="292"/>
    </location>
</feature>
<feature type="transmembrane region" description="Helical" evidence="7">
    <location>
        <begin position="146"/>
        <end position="168"/>
    </location>
</feature>
<keyword evidence="5 7" id="KW-1133">Transmembrane helix</keyword>
<dbReference type="EMBL" id="JAODUO010000012">
    <property type="protein sequence ID" value="KAK2193457.1"/>
    <property type="molecule type" value="Genomic_DNA"/>
</dbReference>
<evidence type="ECO:0000256" key="1">
    <source>
        <dbReference type="ARBA" id="ARBA00004141"/>
    </source>
</evidence>
<evidence type="ECO:0000256" key="2">
    <source>
        <dbReference type="ARBA" id="ARBA00006772"/>
    </source>
</evidence>
<name>A0AAD9PFA4_RIDPI</name>
<dbReference type="PROSITE" id="PS01271">
    <property type="entry name" value="NA_SULFATE"/>
    <property type="match status" value="1"/>
</dbReference>
<keyword evidence="9" id="KW-1185">Reference proteome</keyword>
<evidence type="ECO:0000256" key="3">
    <source>
        <dbReference type="ARBA" id="ARBA00022448"/>
    </source>
</evidence>
<evidence type="ECO:0000313" key="9">
    <source>
        <dbReference type="Proteomes" id="UP001209878"/>
    </source>
</evidence>
<gene>
    <name evidence="8" type="ORF">NP493_12g01015</name>
</gene>
<evidence type="ECO:0000313" key="8">
    <source>
        <dbReference type="EMBL" id="KAK2193457.1"/>
    </source>
</evidence>
<keyword evidence="3" id="KW-0813">Transport</keyword>
<comment type="subcellular location">
    <subcellularLocation>
        <location evidence="1">Membrane</location>
        <topology evidence="1">Multi-pass membrane protein</topology>
    </subcellularLocation>
</comment>